<reference evidence="2" key="1">
    <citation type="submission" date="2022-03" db="EMBL/GenBank/DDBJ databases">
        <authorList>
            <person name="Sayadi A."/>
        </authorList>
    </citation>
    <scope>NUCLEOTIDE SEQUENCE</scope>
</reference>
<proteinExistence type="predicted"/>
<dbReference type="Proteomes" id="UP001152888">
    <property type="component" value="Unassembled WGS sequence"/>
</dbReference>
<organism evidence="2 3">
    <name type="scientific">Acanthoscelides obtectus</name>
    <name type="common">Bean weevil</name>
    <name type="synonym">Bruchus obtectus</name>
    <dbReference type="NCBI Taxonomy" id="200917"/>
    <lineage>
        <taxon>Eukaryota</taxon>
        <taxon>Metazoa</taxon>
        <taxon>Ecdysozoa</taxon>
        <taxon>Arthropoda</taxon>
        <taxon>Hexapoda</taxon>
        <taxon>Insecta</taxon>
        <taxon>Pterygota</taxon>
        <taxon>Neoptera</taxon>
        <taxon>Endopterygota</taxon>
        <taxon>Coleoptera</taxon>
        <taxon>Polyphaga</taxon>
        <taxon>Cucujiformia</taxon>
        <taxon>Chrysomeloidea</taxon>
        <taxon>Chrysomelidae</taxon>
        <taxon>Bruchinae</taxon>
        <taxon>Bruchini</taxon>
        <taxon>Acanthoscelides</taxon>
    </lineage>
</organism>
<keyword evidence="3" id="KW-1185">Reference proteome</keyword>
<evidence type="ECO:0000313" key="3">
    <source>
        <dbReference type="Proteomes" id="UP001152888"/>
    </source>
</evidence>
<accession>A0A9P0LUL1</accession>
<feature type="region of interest" description="Disordered" evidence="1">
    <location>
        <begin position="53"/>
        <end position="84"/>
    </location>
</feature>
<protein>
    <submittedName>
        <fullName evidence="2">Uncharacterized protein</fullName>
    </submittedName>
</protein>
<evidence type="ECO:0000313" key="2">
    <source>
        <dbReference type="EMBL" id="CAH2005876.1"/>
    </source>
</evidence>
<comment type="caution">
    <text evidence="2">The sequence shown here is derived from an EMBL/GenBank/DDBJ whole genome shotgun (WGS) entry which is preliminary data.</text>
</comment>
<evidence type="ECO:0000256" key="1">
    <source>
        <dbReference type="SAM" id="MobiDB-lite"/>
    </source>
</evidence>
<sequence>MNAINQNFVLNFGRVTPPYCPSIRYYLINQQWNRDGGRRVGGGYAAALQTHPLPPATSRPCHNSNRNSHRAVMPRATRRRTPPADFYAPGGDTAVCAAMEIYIR</sequence>
<gene>
    <name evidence="2" type="ORF">ACAOBT_LOCUS28795</name>
</gene>
<dbReference type="AlphaFoldDB" id="A0A9P0LUL1"/>
<dbReference type="EMBL" id="CAKOFQ010007662">
    <property type="protein sequence ID" value="CAH2005876.1"/>
    <property type="molecule type" value="Genomic_DNA"/>
</dbReference>
<name>A0A9P0LUL1_ACAOB</name>